<dbReference type="GO" id="GO:0006352">
    <property type="term" value="P:DNA-templated transcription initiation"/>
    <property type="evidence" value="ECO:0007669"/>
    <property type="project" value="InterPro"/>
</dbReference>
<dbReference type="AlphaFoldDB" id="I3ZC95"/>
<dbReference type="NCBIfam" id="TIGR02937">
    <property type="entry name" value="sigma70-ECF"/>
    <property type="match status" value="1"/>
</dbReference>
<dbReference type="InterPro" id="IPR014284">
    <property type="entry name" value="RNA_pol_sigma-70_dom"/>
</dbReference>
<dbReference type="PANTHER" id="PTHR43133:SF52">
    <property type="entry name" value="ECF RNA POLYMERASE SIGMA FACTOR SIGL"/>
    <property type="match status" value="1"/>
</dbReference>
<evidence type="ECO:0000256" key="5">
    <source>
        <dbReference type="ARBA" id="ARBA00023163"/>
    </source>
</evidence>
<dbReference type="EMBL" id="CP003379">
    <property type="protein sequence ID" value="AFL86863.1"/>
    <property type="molecule type" value="Genomic_DNA"/>
</dbReference>
<evidence type="ECO:0000256" key="4">
    <source>
        <dbReference type="ARBA" id="ARBA00023125"/>
    </source>
</evidence>
<dbReference type="Gene3D" id="1.10.1740.10">
    <property type="match status" value="1"/>
</dbReference>
<evidence type="ECO:0000313" key="9">
    <source>
        <dbReference type="Proteomes" id="UP000006056"/>
    </source>
</evidence>
<dbReference type="HOGENOM" id="CLU_047691_3_4_0"/>
<dbReference type="OrthoDB" id="9795666at2"/>
<evidence type="ECO:0000256" key="1">
    <source>
        <dbReference type="ARBA" id="ARBA00010641"/>
    </source>
</evidence>
<keyword evidence="9" id="KW-1185">Reference proteome</keyword>
<protein>
    <submittedName>
        <fullName evidence="8">RNA polymerase, sigma subunit, ECF family</fullName>
    </submittedName>
</protein>
<evidence type="ECO:0000259" key="7">
    <source>
        <dbReference type="Pfam" id="PF08281"/>
    </source>
</evidence>
<dbReference type="InterPro" id="IPR013324">
    <property type="entry name" value="RNA_pol_sigma_r3/r4-like"/>
</dbReference>
<dbReference type="SUPFAM" id="SSF88946">
    <property type="entry name" value="Sigma2 domain of RNA polymerase sigma factors"/>
    <property type="match status" value="1"/>
</dbReference>
<dbReference type="STRING" id="926566.Terro_0522"/>
<dbReference type="InterPro" id="IPR013249">
    <property type="entry name" value="RNA_pol_sigma70_r4_t2"/>
</dbReference>
<gene>
    <name evidence="8" type="ordered locus">Terro_0522</name>
</gene>
<dbReference type="InterPro" id="IPR039425">
    <property type="entry name" value="RNA_pol_sigma-70-like"/>
</dbReference>
<dbReference type="CDD" id="cd06171">
    <property type="entry name" value="Sigma70_r4"/>
    <property type="match status" value="1"/>
</dbReference>
<dbReference type="KEGG" id="trs:Terro_0522"/>
<dbReference type="eggNOG" id="COG1595">
    <property type="taxonomic scope" value="Bacteria"/>
</dbReference>
<dbReference type="InterPro" id="IPR007627">
    <property type="entry name" value="RNA_pol_sigma70_r2"/>
</dbReference>
<dbReference type="Pfam" id="PF04542">
    <property type="entry name" value="Sigma70_r2"/>
    <property type="match status" value="1"/>
</dbReference>
<feature type="domain" description="RNA polymerase sigma factor 70 region 4 type 2" evidence="7">
    <location>
        <begin position="144"/>
        <end position="191"/>
    </location>
</feature>
<evidence type="ECO:0000256" key="3">
    <source>
        <dbReference type="ARBA" id="ARBA00023082"/>
    </source>
</evidence>
<dbReference type="PANTHER" id="PTHR43133">
    <property type="entry name" value="RNA POLYMERASE ECF-TYPE SIGMA FACTO"/>
    <property type="match status" value="1"/>
</dbReference>
<organism evidence="8 9">
    <name type="scientific">Terriglobus roseus (strain DSM 18391 / NRRL B-41598 / KBS 63)</name>
    <dbReference type="NCBI Taxonomy" id="926566"/>
    <lineage>
        <taxon>Bacteria</taxon>
        <taxon>Pseudomonadati</taxon>
        <taxon>Acidobacteriota</taxon>
        <taxon>Terriglobia</taxon>
        <taxon>Terriglobales</taxon>
        <taxon>Acidobacteriaceae</taxon>
        <taxon>Terriglobus</taxon>
    </lineage>
</organism>
<dbReference type="GO" id="GO:0016987">
    <property type="term" value="F:sigma factor activity"/>
    <property type="evidence" value="ECO:0007669"/>
    <property type="project" value="UniProtKB-KW"/>
</dbReference>
<evidence type="ECO:0000256" key="2">
    <source>
        <dbReference type="ARBA" id="ARBA00023015"/>
    </source>
</evidence>
<keyword evidence="2" id="KW-0805">Transcription regulation</keyword>
<dbReference type="SUPFAM" id="SSF88659">
    <property type="entry name" value="Sigma3 and sigma4 domains of RNA polymerase sigma factors"/>
    <property type="match status" value="1"/>
</dbReference>
<keyword evidence="4" id="KW-0238">DNA-binding</keyword>
<dbReference type="Proteomes" id="UP000006056">
    <property type="component" value="Chromosome"/>
</dbReference>
<name>I3ZC95_TERRK</name>
<dbReference type="InterPro" id="IPR013325">
    <property type="entry name" value="RNA_pol_sigma_r2"/>
</dbReference>
<dbReference type="Pfam" id="PF08281">
    <property type="entry name" value="Sigma70_r4_2"/>
    <property type="match status" value="1"/>
</dbReference>
<proteinExistence type="inferred from homology"/>
<keyword evidence="5" id="KW-0804">Transcription</keyword>
<feature type="domain" description="RNA polymerase sigma-70 region 2" evidence="6">
    <location>
        <begin position="40"/>
        <end position="106"/>
    </location>
</feature>
<dbReference type="GO" id="GO:0003677">
    <property type="term" value="F:DNA binding"/>
    <property type="evidence" value="ECO:0007669"/>
    <property type="project" value="UniProtKB-KW"/>
</dbReference>
<dbReference type="InterPro" id="IPR036388">
    <property type="entry name" value="WH-like_DNA-bd_sf"/>
</dbReference>
<sequence length="221" mass="25223">MHTRSLSFFSAGVPPEFDLSDRQRIAQGLKSRDADVLDELIAQYQHRLMRYLTAMTGRPDLAEDIFQETWIRVLERGHQYDDRGSFDAWLFTIARNRALDYFRRRSLLSLDGLMQPEDGSTPFDLAAQGPSPLDQIGMLERSAALTEAMAKLNPIHREVLMLHFYEDLTMREIAEVTGIRMPTVKSRLYRAISFFEGFLRSAGPFFSDGDGWPIVGFLPAA</sequence>
<dbReference type="RefSeq" id="WP_014784432.1">
    <property type="nucleotide sequence ID" value="NC_018014.1"/>
</dbReference>
<dbReference type="Gene3D" id="1.10.10.10">
    <property type="entry name" value="Winged helix-like DNA-binding domain superfamily/Winged helix DNA-binding domain"/>
    <property type="match status" value="1"/>
</dbReference>
<keyword evidence="3" id="KW-0731">Sigma factor</keyword>
<comment type="similarity">
    <text evidence="1">Belongs to the sigma-70 factor family. ECF subfamily.</text>
</comment>
<evidence type="ECO:0000259" key="6">
    <source>
        <dbReference type="Pfam" id="PF04542"/>
    </source>
</evidence>
<reference evidence="8 9" key="1">
    <citation type="submission" date="2012-06" db="EMBL/GenBank/DDBJ databases">
        <title>Complete genome of Terriglobus roseus DSM 18391.</title>
        <authorList>
            <consortium name="US DOE Joint Genome Institute (JGI-PGF)"/>
            <person name="Lucas S."/>
            <person name="Copeland A."/>
            <person name="Lapidus A."/>
            <person name="Glavina del Rio T."/>
            <person name="Dalin E."/>
            <person name="Tice H."/>
            <person name="Bruce D."/>
            <person name="Goodwin L."/>
            <person name="Pitluck S."/>
            <person name="Peters L."/>
            <person name="Mikhailova N."/>
            <person name="Munk A.C.C."/>
            <person name="Kyrpides N."/>
            <person name="Mavromatis K."/>
            <person name="Ivanova N."/>
            <person name="Brettin T."/>
            <person name="Detter J.C."/>
            <person name="Han C."/>
            <person name="Larimer F."/>
            <person name="Land M."/>
            <person name="Hauser L."/>
            <person name="Markowitz V."/>
            <person name="Cheng J.-F."/>
            <person name="Hugenholtz P."/>
            <person name="Woyke T."/>
            <person name="Wu D."/>
            <person name="Brambilla E."/>
            <person name="Klenk H.-P."/>
            <person name="Eisen J.A."/>
        </authorList>
    </citation>
    <scope>NUCLEOTIDE SEQUENCE [LARGE SCALE GENOMIC DNA]</scope>
    <source>
        <strain evidence="9">DSM 18391 / NRRL B-41598 / KBS 63</strain>
    </source>
</reference>
<accession>I3ZC95</accession>
<evidence type="ECO:0000313" key="8">
    <source>
        <dbReference type="EMBL" id="AFL86863.1"/>
    </source>
</evidence>